<accession>A0ABX2Q7R4</accession>
<dbReference type="Pfam" id="PF00582">
    <property type="entry name" value="Usp"/>
    <property type="match status" value="2"/>
</dbReference>
<organism evidence="2 3">
    <name type="scientific">Hymenobacter terrestris</name>
    <dbReference type="NCBI Taxonomy" id="2748310"/>
    <lineage>
        <taxon>Bacteria</taxon>
        <taxon>Pseudomonadati</taxon>
        <taxon>Bacteroidota</taxon>
        <taxon>Cytophagia</taxon>
        <taxon>Cytophagales</taxon>
        <taxon>Hymenobacteraceae</taxon>
        <taxon>Hymenobacter</taxon>
    </lineage>
</organism>
<dbReference type="InterPro" id="IPR014729">
    <property type="entry name" value="Rossmann-like_a/b/a_fold"/>
</dbReference>
<evidence type="ECO:0000259" key="1">
    <source>
        <dbReference type="Pfam" id="PF00582"/>
    </source>
</evidence>
<sequence length="273" mass="28893">MASPLVVLTDFYAVTNSALAYAAGLALPLQAELVLLHARYDALLAPIDDPAYVPVDALATEQALQQLAATQPVSTQVEISERELPEAVRAALLHHAPLLLVLGPPGGASTPLEVMIDTAKTLLSTVPYPLLLVPAIGQQAVPPRRLLLAVDGQPFELHQYQDIIRQLLSVSGGGTLNVVRVADSSHPRLGADTILETLAANNLADEAAFDQVSEVADLSAVDGVLAEAARQQADLLIVIARRHSLLGSLFHHSVTGQFIERSLIPVLVLPAID</sequence>
<feature type="domain" description="UspA" evidence="1">
    <location>
        <begin position="3"/>
        <end position="134"/>
    </location>
</feature>
<dbReference type="CDD" id="cd00293">
    <property type="entry name" value="USP-like"/>
    <property type="match status" value="1"/>
</dbReference>
<proteinExistence type="predicted"/>
<dbReference type="EMBL" id="JABKAV010000039">
    <property type="protein sequence ID" value="NVO85739.1"/>
    <property type="molecule type" value="Genomic_DNA"/>
</dbReference>
<dbReference type="RefSeq" id="WP_176900422.1">
    <property type="nucleotide sequence ID" value="NZ_JABKAV010000039.1"/>
</dbReference>
<dbReference type="InterPro" id="IPR006016">
    <property type="entry name" value="UspA"/>
</dbReference>
<evidence type="ECO:0000313" key="2">
    <source>
        <dbReference type="EMBL" id="NVO85739.1"/>
    </source>
</evidence>
<comment type="caution">
    <text evidence="2">The sequence shown here is derived from an EMBL/GenBank/DDBJ whole genome shotgun (WGS) entry which is preliminary data.</text>
</comment>
<feature type="domain" description="UspA" evidence="1">
    <location>
        <begin position="179"/>
        <end position="270"/>
    </location>
</feature>
<dbReference type="Gene3D" id="3.40.50.620">
    <property type="entry name" value="HUPs"/>
    <property type="match status" value="2"/>
</dbReference>
<protein>
    <submittedName>
        <fullName evidence="2">Universal stress protein</fullName>
    </submittedName>
</protein>
<name>A0ABX2Q7R4_9BACT</name>
<dbReference type="Proteomes" id="UP000626554">
    <property type="component" value="Unassembled WGS sequence"/>
</dbReference>
<keyword evidence="3" id="KW-1185">Reference proteome</keyword>
<reference evidence="2 3" key="1">
    <citation type="submission" date="2020-05" db="EMBL/GenBank/DDBJ databases">
        <title>Hymenobacter terrestris sp. nov. and Hymenobacter lapidiphilus sp. nov., isolated from regoliths in Antarctica.</title>
        <authorList>
            <person name="Sedlacek I."/>
            <person name="Pantucek R."/>
            <person name="Zeman M."/>
            <person name="Holochova P."/>
            <person name="Kralova S."/>
            <person name="Stankova E."/>
            <person name="Sedo O."/>
            <person name="Micenkova L."/>
            <person name="Svec P."/>
            <person name="Gupta V."/>
            <person name="Sood U."/>
            <person name="Korpole U.S."/>
            <person name="Lal R."/>
        </authorList>
    </citation>
    <scope>NUCLEOTIDE SEQUENCE [LARGE SCALE GENOMIC DNA]</scope>
    <source>
        <strain evidence="2 3">P5252</strain>
    </source>
</reference>
<gene>
    <name evidence="2" type="ORF">HW556_12695</name>
</gene>
<evidence type="ECO:0000313" key="3">
    <source>
        <dbReference type="Proteomes" id="UP000626554"/>
    </source>
</evidence>
<dbReference type="SUPFAM" id="SSF52402">
    <property type="entry name" value="Adenine nucleotide alpha hydrolases-like"/>
    <property type="match status" value="2"/>
</dbReference>